<accession>A0A182SEP1</accession>
<evidence type="ECO:0000313" key="10">
    <source>
        <dbReference type="Proteomes" id="UP000075901"/>
    </source>
</evidence>
<dbReference type="PANTHER" id="PTHR42643">
    <property type="entry name" value="IONOTROPIC RECEPTOR 20A-RELATED"/>
    <property type="match status" value="1"/>
</dbReference>
<dbReference type="PANTHER" id="PTHR42643:SF41">
    <property type="entry name" value="IONOTROPIC RECEPTOR 20A-RELATED"/>
    <property type="match status" value="1"/>
</dbReference>
<feature type="transmembrane region" description="Helical" evidence="8">
    <location>
        <begin position="435"/>
        <end position="461"/>
    </location>
</feature>
<keyword evidence="4 8" id="KW-1133">Transmembrane helix</keyword>
<feature type="transmembrane region" description="Helical" evidence="8">
    <location>
        <begin position="496"/>
        <end position="514"/>
    </location>
</feature>
<keyword evidence="7" id="KW-0325">Glycoprotein</keyword>
<evidence type="ECO:0000256" key="4">
    <source>
        <dbReference type="ARBA" id="ARBA00022989"/>
    </source>
</evidence>
<sequence length="718" mass="83249">MFFLCEAYSAKLISMFIKSLNEPHLKTIQEFVASGIILELVDRKEVQLYEELQHNVIISARNIYLANVREGRHAILLDCGNAHHLVHDIMNSDVEEFAARYYILPEFVGWRMNGFSVSKYSPIGLRLGRFVGLTAQAGLWNYWNELYLKKMDTPLFRSGSYRETLHMVTFAQNTAIESLVHITTGVRKIETPAAGHELCIYTNTTADPYWTSIVQYYLERFSSYPRVFLNAIQPEIQRHRCSLYVLIVPNIEGLELYKLLTRVSSGTNWNQAAHFIVTINERSPPLGKLLNVFRAFPPLGIRNACVLRHGKRKLETIVSDYRDHVFDTDVSIRHRALLTQDRNRHLDGHPVIVKSRFAFSYLIINNRGVDGVYNWFFYEFAAYTNGRVQYTKQQNATRYEVALKIYVNETRIKPLSIGSFSGDCMVLPEISKKGLFYFLLIPFSRATWILCGTLTALALVLSWKLPQHFPNSLLLTVLFGDQESDPQHYTTTERRLLIIGNVLLFFFTEAYWATLHSLFIDSLNEPHLRTVEQFLQTTIPLDVIHADVFSNYQQHLRSDHLLTVSDPEQHIQNIQNGRCAFLLSCNNARLLLHKLMHANRHVYRTRYYILEQQISKHLDGFSVYKYSPTADQLLHFTGIVQQSGLINYWRSIYVSQLDGFVKRTFVLQETLGWDDLVSLQYLLLIGYSSALLVFVFELLAVKLYRWINVKKAYRANLH</sequence>
<dbReference type="Proteomes" id="UP000075901">
    <property type="component" value="Unassembled WGS sequence"/>
</dbReference>
<organism evidence="9 10">
    <name type="scientific">Anopheles maculatus</name>
    <dbReference type="NCBI Taxonomy" id="74869"/>
    <lineage>
        <taxon>Eukaryota</taxon>
        <taxon>Metazoa</taxon>
        <taxon>Ecdysozoa</taxon>
        <taxon>Arthropoda</taxon>
        <taxon>Hexapoda</taxon>
        <taxon>Insecta</taxon>
        <taxon>Pterygota</taxon>
        <taxon>Neoptera</taxon>
        <taxon>Endopterygota</taxon>
        <taxon>Diptera</taxon>
        <taxon>Nematocera</taxon>
        <taxon>Culicoidea</taxon>
        <taxon>Culicidae</taxon>
        <taxon>Anophelinae</taxon>
        <taxon>Anopheles</taxon>
        <taxon>Anopheles maculatus group</taxon>
    </lineage>
</organism>
<name>A0A182SEP1_9DIPT</name>
<evidence type="ECO:0000256" key="3">
    <source>
        <dbReference type="ARBA" id="ARBA00022692"/>
    </source>
</evidence>
<dbReference type="AlphaFoldDB" id="A0A182SEP1"/>
<evidence type="ECO:0000256" key="1">
    <source>
        <dbReference type="ARBA" id="ARBA00004651"/>
    </source>
</evidence>
<evidence type="ECO:0000256" key="5">
    <source>
        <dbReference type="ARBA" id="ARBA00023136"/>
    </source>
</evidence>
<proteinExistence type="predicted"/>
<feature type="transmembrane region" description="Helical" evidence="8">
    <location>
        <begin position="681"/>
        <end position="704"/>
    </location>
</feature>
<evidence type="ECO:0000256" key="6">
    <source>
        <dbReference type="ARBA" id="ARBA00023170"/>
    </source>
</evidence>
<reference evidence="10" key="1">
    <citation type="submission" date="2013-09" db="EMBL/GenBank/DDBJ databases">
        <title>The Genome Sequence of Anopheles maculatus species B.</title>
        <authorList>
            <consortium name="The Broad Institute Genomics Platform"/>
            <person name="Neafsey D.E."/>
            <person name="Besansky N."/>
            <person name="Howell P."/>
            <person name="Walton C."/>
            <person name="Young S.K."/>
            <person name="Zeng Q."/>
            <person name="Gargeya S."/>
            <person name="Fitzgerald M."/>
            <person name="Haas B."/>
            <person name="Abouelleil A."/>
            <person name="Allen A.W."/>
            <person name="Alvarado L."/>
            <person name="Arachchi H.M."/>
            <person name="Berlin A.M."/>
            <person name="Chapman S.B."/>
            <person name="Gainer-Dewar J."/>
            <person name="Goldberg J."/>
            <person name="Griggs A."/>
            <person name="Gujja S."/>
            <person name="Hansen M."/>
            <person name="Howarth C."/>
            <person name="Imamovic A."/>
            <person name="Ireland A."/>
            <person name="Larimer J."/>
            <person name="McCowan C."/>
            <person name="Murphy C."/>
            <person name="Pearson M."/>
            <person name="Poon T.W."/>
            <person name="Priest M."/>
            <person name="Roberts A."/>
            <person name="Saif S."/>
            <person name="Shea T."/>
            <person name="Sisk P."/>
            <person name="Sykes S."/>
            <person name="Wortman J."/>
            <person name="Nusbaum C."/>
            <person name="Birren B."/>
        </authorList>
    </citation>
    <scope>NUCLEOTIDE SEQUENCE [LARGE SCALE GENOMIC DNA]</scope>
    <source>
        <strain evidence="10">maculatus3</strain>
    </source>
</reference>
<keyword evidence="3 8" id="KW-0812">Transmembrane</keyword>
<evidence type="ECO:0000256" key="7">
    <source>
        <dbReference type="ARBA" id="ARBA00023180"/>
    </source>
</evidence>
<keyword evidence="6" id="KW-0675">Receptor</keyword>
<dbReference type="VEuPathDB" id="VectorBase:AMAM005262"/>
<reference evidence="9" key="2">
    <citation type="submission" date="2020-05" db="UniProtKB">
        <authorList>
            <consortium name="EnsemblMetazoa"/>
        </authorList>
    </citation>
    <scope>IDENTIFICATION</scope>
    <source>
        <strain evidence="9">maculatus3</strain>
    </source>
</reference>
<dbReference type="GO" id="GO:0005886">
    <property type="term" value="C:plasma membrane"/>
    <property type="evidence" value="ECO:0007669"/>
    <property type="project" value="UniProtKB-SubCell"/>
</dbReference>
<evidence type="ECO:0000256" key="2">
    <source>
        <dbReference type="ARBA" id="ARBA00022475"/>
    </source>
</evidence>
<comment type="subcellular location">
    <subcellularLocation>
        <location evidence="1">Cell membrane</location>
        <topology evidence="1">Multi-pass membrane protein</topology>
    </subcellularLocation>
</comment>
<keyword evidence="5 8" id="KW-0472">Membrane</keyword>
<evidence type="ECO:0000256" key="8">
    <source>
        <dbReference type="SAM" id="Phobius"/>
    </source>
</evidence>
<keyword evidence="2" id="KW-1003">Cell membrane</keyword>
<protein>
    <submittedName>
        <fullName evidence="9">Uncharacterized protein</fullName>
    </submittedName>
</protein>
<dbReference type="InterPro" id="IPR052192">
    <property type="entry name" value="Insect_Ionotropic_Sensory_Rcpt"/>
</dbReference>
<dbReference type="EnsemblMetazoa" id="AMAM005262-RA">
    <property type="protein sequence ID" value="AMAM005262-PA"/>
    <property type="gene ID" value="AMAM005262"/>
</dbReference>
<keyword evidence="10" id="KW-1185">Reference proteome</keyword>
<evidence type="ECO:0000313" key="9">
    <source>
        <dbReference type="EnsemblMetazoa" id="AMAM005262-PA"/>
    </source>
</evidence>